<comment type="subcellular location">
    <subcellularLocation>
        <location evidence="1">Nucleus</location>
        <location evidence="1">Nucleolus</location>
    </subcellularLocation>
</comment>
<gene>
    <name evidence="6" type="ORF">WJX74_001966</name>
</gene>
<dbReference type="Pfam" id="PF02854">
    <property type="entry name" value="MIF4G"/>
    <property type="match status" value="1"/>
</dbReference>
<comment type="similarity">
    <text evidence="2">Belongs to the CWC22 family.</text>
</comment>
<feature type="compositionally biased region" description="Low complexity" evidence="4">
    <location>
        <begin position="899"/>
        <end position="918"/>
    </location>
</feature>
<dbReference type="SMART" id="SM00544">
    <property type="entry name" value="MA3"/>
    <property type="match status" value="1"/>
</dbReference>
<feature type="compositionally biased region" description="Basic residues" evidence="4">
    <location>
        <begin position="1"/>
        <end position="14"/>
    </location>
</feature>
<keyword evidence="7" id="KW-1185">Reference proteome</keyword>
<feature type="region of interest" description="Disordered" evidence="4">
    <location>
        <begin position="156"/>
        <end position="271"/>
    </location>
</feature>
<dbReference type="InterPro" id="IPR003890">
    <property type="entry name" value="MIF4G-like_typ-3"/>
</dbReference>
<feature type="compositionally biased region" description="Basic and acidic residues" evidence="4">
    <location>
        <begin position="205"/>
        <end position="222"/>
    </location>
</feature>
<feature type="region of interest" description="Disordered" evidence="4">
    <location>
        <begin position="47"/>
        <end position="141"/>
    </location>
</feature>
<comment type="caution">
    <text evidence="6">The sequence shown here is derived from an EMBL/GenBank/DDBJ whole genome shotgun (WGS) entry which is preliminary data.</text>
</comment>
<feature type="region of interest" description="Disordered" evidence="4">
    <location>
        <begin position="1"/>
        <end position="32"/>
    </location>
</feature>
<feature type="region of interest" description="Disordered" evidence="4">
    <location>
        <begin position="894"/>
        <end position="918"/>
    </location>
</feature>
<dbReference type="SMART" id="SM00543">
    <property type="entry name" value="MIF4G"/>
    <property type="match status" value="1"/>
</dbReference>
<dbReference type="Proteomes" id="UP001438707">
    <property type="component" value="Unassembled WGS sequence"/>
</dbReference>
<dbReference type="GO" id="GO:0005730">
    <property type="term" value="C:nucleolus"/>
    <property type="evidence" value="ECO:0007669"/>
    <property type="project" value="UniProtKB-SubCell"/>
</dbReference>
<dbReference type="PROSITE" id="PS51366">
    <property type="entry name" value="MI"/>
    <property type="match status" value="1"/>
</dbReference>
<evidence type="ECO:0000256" key="3">
    <source>
        <dbReference type="ARBA" id="ARBA00023242"/>
    </source>
</evidence>
<name>A0AAW1RY10_9CHLO</name>
<sequence>MRGRGRGSRGRGRVSTRVGLGGRSGRVTKRPALPFRLQKELAAGDKTFTGTREFGRDQAFRKSKQNAQRTAQLGSNPAAVLKGKQANSDRAALKNRAADAPRAAQKRKRGAAEGPELRAPAAHKTNFQELLGPSAASEEQLQQQIAAKLGLKPGKQLAQEDDNMAELLTGADRVLAKPGSAPAQSASGGSSDGLLLSESSSDGSLLRESDDSAASDELHSNDSEASSPDEQGSGKDEADMSSSLSRDADDMMQEGPLKLPSQEAGKYKPPAVRAAEAAAAASSKPSSSLEMDERVARRVRGLLNRMGEGNLHQIAADVVDLANHQGRRPVLDAVTSELLQAASHGPRATEQFASVASTLVAGLASQLRTAGVTASFLAAAAEAVEAARLQDDSLACGNLAGLLSHVFLAGLIDGGLIFSLLDDLRARFEEQDVSMLVAVMKICGLQLRRQDPVAMKDFVVGVHARAAQAREAGQLSTRADMLLDVVVDVKNNRAAARQEGSKMSPVQQRLLKQWGVGEMLLRGMTWSRLLDSNSHKGQWWEAGAQQAVPMASLRQGIPGLPASALPGEQVSLTALAAGQRFSSPAARAAFCIIMGASDYLDAAERLHCAGLKGEADREAVRVTMECCLQEASWNPYYQLLLIHLCQSSRSHQVTAQFCLWDHWRMLRDADSAKNGSSSEALPEKLRRASHLAQLGGSLIATLALPPTALKAADFTAAMGPHELLHWRLFFQHVLNQPCSAKAGGTGSKQAAAAGDALWQAFSRMASQPKLQANCAALRLWLRNHFRPWLKMRAAKEADSRRRPLKTCCRRPAAFPKEETPQQPKNSARQEKSPAGAPGSTQPAGISQSSCKRQRPVRTKECVLGCRLLDCKGWTDHQSIHSKEEALNIPSNMPVHVSHQHSLGNSQQQQQGSALAIQY</sequence>
<evidence type="ECO:0000313" key="7">
    <source>
        <dbReference type="Proteomes" id="UP001438707"/>
    </source>
</evidence>
<reference evidence="6 7" key="1">
    <citation type="journal article" date="2024" name="Nat. Commun.">
        <title>Phylogenomics reveals the evolutionary origins of lichenization in chlorophyte algae.</title>
        <authorList>
            <person name="Puginier C."/>
            <person name="Libourel C."/>
            <person name="Otte J."/>
            <person name="Skaloud P."/>
            <person name="Haon M."/>
            <person name="Grisel S."/>
            <person name="Petersen M."/>
            <person name="Berrin J.G."/>
            <person name="Delaux P.M."/>
            <person name="Dal Grande F."/>
            <person name="Keller J."/>
        </authorList>
    </citation>
    <scope>NUCLEOTIDE SEQUENCE [LARGE SCALE GENOMIC DNA]</scope>
    <source>
        <strain evidence="6 7">SAG 2145</strain>
    </source>
</reference>
<keyword evidence="3" id="KW-0539">Nucleus</keyword>
<dbReference type="PANTHER" id="PTHR18034">
    <property type="entry name" value="CELL CYCLE CONTROL PROTEIN CWF22-RELATED"/>
    <property type="match status" value="1"/>
</dbReference>
<dbReference type="InterPro" id="IPR016024">
    <property type="entry name" value="ARM-type_fold"/>
</dbReference>
<organism evidence="6 7">
    <name type="scientific">Apatococcus lobatus</name>
    <dbReference type="NCBI Taxonomy" id="904363"/>
    <lineage>
        <taxon>Eukaryota</taxon>
        <taxon>Viridiplantae</taxon>
        <taxon>Chlorophyta</taxon>
        <taxon>core chlorophytes</taxon>
        <taxon>Trebouxiophyceae</taxon>
        <taxon>Chlorellales</taxon>
        <taxon>Chlorellaceae</taxon>
        <taxon>Apatococcus</taxon>
    </lineage>
</organism>
<feature type="region of interest" description="Disordered" evidence="4">
    <location>
        <begin position="794"/>
        <end position="851"/>
    </location>
</feature>
<evidence type="ECO:0000256" key="4">
    <source>
        <dbReference type="SAM" id="MobiDB-lite"/>
    </source>
</evidence>
<feature type="compositionally biased region" description="Low complexity" evidence="4">
    <location>
        <begin position="187"/>
        <end position="204"/>
    </location>
</feature>
<dbReference type="EMBL" id="JALJOS010000005">
    <property type="protein sequence ID" value="KAK9838718.1"/>
    <property type="molecule type" value="Genomic_DNA"/>
</dbReference>
<protein>
    <recommendedName>
        <fullName evidence="5">MI domain-containing protein</fullName>
    </recommendedName>
</protein>
<dbReference type="InterPro" id="IPR003891">
    <property type="entry name" value="Initiation_fac_eIF4g_MI"/>
</dbReference>
<evidence type="ECO:0000313" key="6">
    <source>
        <dbReference type="EMBL" id="KAK9838718.1"/>
    </source>
</evidence>
<feature type="compositionally biased region" description="Polar residues" evidence="4">
    <location>
        <begin position="65"/>
        <end position="75"/>
    </location>
</feature>
<accession>A0AAW1RY10</accession>
<dbReference type="AlphaFoldDB" id="A0AAW1RY10"/>
<dbReference type="SUPFAM" id="SSF48371">
    <property type="entry name" value="ARM repeat"/>
    <property type="match status" value="1"/>
</dbReference>
<evidence type="ECO:0000256" key="2">
    <source>
        <dbReference type="ARBA" id="ARBA00006856"/>
    </source>
</evidence>
<dbReference type="PANTHER" id="PTHR18034:SF4">
    <property type="entry name" value="NUCLEOLAR MIF4G DOMAIN-CONTAINING PROTEIN 1"/>
    <property type="match status" value="1"/>
</dbReference>
<dbReference type="InterPro" id="IPR050781">
    <property type="entry name" value="CWC22_splicing_factor"/>
</dbReference>
<dbReference type="Gene3D" id="1.25.40.180">
    <property type="match status" value="1"/>
</dbReference>
<proteinExistence type="inferred from homology"/>
<dbReference type="GO" id="GO:0042274">
    <property type="term" value="P:ribosomal small subunit biogenesis"/>
    <property type="evidence" value="ECO:0007669"/>
    <property type="project" value="TreeGrafter"/>
</dbReference>
<evidence type="ECO:0000256" key="1">
    <source>
        <dbReference type="ARBA" id="ARBA00004604"/>
    </source>
</evidence>
<feature type="compositionally biased region" description="Polar residues" evidence="4">
    <location>
        <begin position="838"/>
        <end position="850"/>
    </location>
</feature>
<dbReference type="Pfam" id="PF02847">
    <property type="entry name" value="MA3"/>
    <property type="match status" value="1"/>
</dbReference>
<dbReference type="GO" id="GO:0003723">
    <property type="term" value="F:RNA binding"/>
    <property type="evidence" value="ECO:0007669"/>
    <property type="project" value="InterPro"/>
</dbReference>
<evidence type="ECO:0000259" key="5">
    <source>
        <dbReference type="PROSITE" id="PS51366"/>
    </source>
</evidence>
<feature type="domain" description="MI" evidence="5">
    <location>
        <begin position="584"/>
        <end position="714"/>
    </location>
</feature>